<dbReference type="Gene3D" id="3.90.105.10">
    <property type="entry name" value="Molybdopterin biosynthesis moea protein, domain 2"/>
    <property type="match status" value="1"/>
</dbReference>
<dbReference type="GeneID" id="97608427"/>
<dbReference type="InterPro" id="IPR038987">
    <property type="entry name" value="MoeA-like"/>
</dbReference>
<feature type="domain" description="MoaB/Mog" evidence="1">
    <location>
        <begin position="170"/>
        <end position="307"/>
    </location>
</feature>
<dbReference type="InterPro" id="IPR036425">
    <property type="entry name" value="MoaB/Mog-like_dom_sf"/>
</dbReference>
<dbReference type="Pfam" id="PF03453">
    <property type="entry name" value="MoeA_N"/>
    <property type="match status" value="1"/>
</dbReference>
<protein>
    <submittedName>
        <fullName evidence="2">Molybdopterin molybdenumtransferase MoeA</fullName>
    </submittedName>
</protein>
<dbReference type="RefSeq" id="WP_109942417.1">
    <property type="nucleotide sequence ID" value="NZ_CP176366.1"/>
</dbReference>
<dbReference type="Gene3D" id="2.40.340.10">
    <property type="entry name" value="MoeA, C-terminal, domain IV"/>
    <property type="match status" value="1"/>
</dbReference>
<dbReference type="InterPro" id="IPR005110">
    <property type="entry name" value="MoeA_linker/N"/>
</dbReference>
<dbReference type="CDD" id="cd00887">
    <property type="entry name" value="MoeA"/>
    <property type="match status" value="1"/>
</dbReference>
<reference evidence="2 3" key="1">
    <citation type="submission" date="2018-05" db="EMBL/GenBank/DDBJ databases">
        <title>Draft genome of Methanospirillum stamsii Pt1.</title>
        <authorList>
            <person name="Dueholm M.S."/>
            <person name="Nielsen P.H."/>
            <person name="Bakmann L.F."/>
            <person name="Otzen D.E."/>
        </authorList>
    </citation>
    <scope>NUCLEOTIDE SEQUENCE [LARGE SCALE GENOMIC DNA]</scope>
    <source>
        <strain evidence="2 3">Pt1</strain>
    </source>
</reference>
<dbReference type="Pfam" id="PF00994">
    <property type="entry name" value="MoCF_biosynth"/>
    <property type="match status" value="1"/>
</dbReference>
<dbReference type="InterPro" id="IPR001453">
    <property type="entry name" value="MoaB/Mog_dom"/>
</dbReference>
<name>A0A2V2MNA1_9EURY</name>
<dbReference type="EMBL" id="QGMZ01000061">
    <property type="protein sequence ID" value="PWR69562.1"/>
    <property type="molecule type" value="Genomic_DNA"/>
</dbReference>
<dbReference type="OrthoDB" id="31371at2157"/>
<dbReference type="GO" id="GO:0005829">
    <property type="term" value="C:cytosol"/>
    <property type="evidence" value="ECO:0007669"/>
    <property type="project" value="TreeGrafter"/>
</dbReference>
<dbReference type="Gene3D" id="3.40.980.10">
    <property type="entry name" value="MoaB/Mog-like domain"/>
    <property type="match status" value="1"/>
</dbReference>
<proteinExistence type="predicted"/>
<dbReference type="SUPFAM" id="SSF63882">
    <property type="entry name" value="MoeA N-terminal region -like"/>
    <property type="match status" value="1"/>
</dbReference>
<evidence type="ECO:0000313" key="2">
    <source>
        <dbReference type="EMBL" id="PWR69562.1"/>
    </source>
</evidence>
<dbReference type="InterPro" id="IPR036688">
    <property type="entry name" value="MoeA_C_domain_IV_sf"/>
</dbReference>
<keyword evidence="3" id="KW-1185">Reference proteome</keyword>
<dbReference type="GO" id="GO:0061599">
    <property type="term" value="F:molybdopterin molybdotransferase activity"/>
    <property type="evidence" value="ECO:0007669"/>
    <property type="project" value="TreeGrafter"/>
</dbReference>
<evidence type="ECO:0000313" key="3">
    <source>
        <dbReference type="Proteomes" id="UP000245934"/>
    </source>
</evidence>
<dbReference type="Proteomes" id="UP000245934">
    <property type="component" value="Unassembled WGS sequence"/>
</dbReference>
<evidence type="ECO:0000259" key="1">
    <source>
        <dbReference type="SMART" id="SM00852"/>
    </source>
</evidence>
<dbReference type="SMART" id="SM00852">
    <property type="entry name" value="MoCF_biosynth"/>
    <property type="match status" value="1"/>
</dbReference>
<organism evidence="2 3">
    <name type="scientific">Methanospirillum stamsii</name>
    <dbReference type="NCBI Taxonomy" id="1277351"/>
    <lineage>
        <taxon>Archaea</taxon>
        <taxon>Methanobacteriati</taxon>
        <taxon>Methanobacteriota</taxon>
        <taxon>Stenosarchaea group</taxon>
        <taxon>Methanomicrobia</taxon>
        <taxon>Methanomicrobiales</taxon>
        <taxon>Methanospirillaceae</taxon>
        <taxon>Methanospirillum</taxon>
    </lineage>
</organism>
<dbReference type="PANTHER" id="PTHR10192:SF16">
    <property type="entry name" value="MOLYBDOPTERIN MOLYBDENUMTRANSFERASE"/>
    <property type="match status" value="1"/>
</dbReference>
<gene>
    <name evidence="2" type="ORF">DLD82_17455</name>
</gene>
<keyword evidence="2" id="KW-0808">Transferase</keyword>
<dbReference type="NCBIfam" id="TIGR00177">
    <property type="entry name" value="molyb_syn"/>
    <property type="match status" value="1"/>
</dbReference>
<accession>A0A2V2MNA1</accession>
<dbReference type="SUPFAM" id="SSF53218">
    <property type="entry name" value="Molybdenum cofactor biosynthesis proteins"/>
    <property type="match status" value="1"/>
</dbReference>
<dbReference type="PANTHER" id="PTHR10192">
    <property type="entry name" value="MOLYBDOPTERIN BIOSYNTHESIS PROTEIN"/>
    <property type="match status" value="1"/>
</dbReference>
<sequence>MPRILPHEQLISMKEAQKIILSSFQYLPKSRNVPIHEAVGQILAESVISPRTMPPVHLAGPDGIAVRSEDTKAASPENPIEVQGIRVNTGLPMPAGYDAVIPVEEVEKVDDERFIIKGSVSSNQNMILAGTDVITGQTIVESGHYFTPYDAAALTSYGIRDISAKSWKVGIIPTGDEIIPSAKEPVPGQIVDTNSMMISGYLNRYGVLSEIYPITPDDPEKMSSKISTACKDCDMVILFGGSSAGSKDYTVDAIEKSGDLLFHGVAMGPGKPVSCGLVDGKPVFGMPGPSVSCLVTFYQLVLPLLKSWGVPIPPKKVVMGEITNDVLPFQGWDVFYLVQVKNNDGKIIINPVERRFGPKVGIQADAILHIPRGSDGCKKGERVQVSMIR</sequence>
<comment type="caution">
    <text evidence="2">The sequence shown here is derived from an EMBL/GenBank/DDBJ whole genome shotgun (WGS) entry which is preliminary data.</text>
</comment>
<dbReference type="GO" id="GO:0006777">
    <property type="term" value="P:Mo-molybdopterin cofactor biosynthetic process"/>
    <property type="evidence" value="ECO:0007669"/>
    <property type="project" value="TreeGrafter"/>
</dbReference>
<dbReference type="InterPro" id="IPR036135">
    <property type="entry name" value="MoeA_linker/N_sf"/>
</dbReference>
<dbReference type="Gene3D" id="2.170.190.11">
    <property type="entry name" value="Molybdopterin biosynthesis moea protein, domain 3"/>
    <property type="match status" value="1"/>
</dbReference>
<dbReference type="AlphaFoldDB" id="A0A2V2MNA1"/>